<reference evidence="1 2" key="1">
    <citation type="submission" date="2018-07" db="EMBL/GenBank/DDBJ databases">
        <title>Rhodosalinus sp. strain E84T genomic sequence and assembly.</title>
        <authorList>
            <person name="Liu Z.-W."/>
            <person name="Lu D.-C."/>
        </authorList>
    </citation>
    <scope>NUCLEOTIDE SEQUENCE [LARGE SCALE GENOMIC DNA]</scope>
    <source>
        <strain evidence="1 2">E84</strain>
    </source>
</reference>
<dbReference type="RefSeq" id="WP_113288293.1">
    <property type="nucleotide sequence ID" value="NZ_QNTQ01000004.1"/>
</dbReference>
<keyword evidence="2" id="KW-1185">Reference proteome</keyword>
<dbReference type="OrthoDB" id="7596739at2"/>
<comment type="caution">
    <text evidence="1">The sequence shown here is derived from an EMBL/GenBank/DDBJ whole genome shotgun (WGS) entry which is preliminary data.</text>
</comment>
<dbReference type="AlphaFoldDB" id="A0A365UC61"/>
<dbReference type="InterPro" id="IPR027417">
    <property type="entry name" value="P-loop_NTPase"/>
</dbReference>
<gene>
    <name evidence="1" type="ORF">DRV85_04805</name>
</gene>
<sequence>MSDRPDLLVHIGHGKTGSTAIQRTLQRNAPALAAAGVLWPDADGHANHQEIFHHLTGEVKRAPGAPASPRDDARRLRRSARLWETLLERIAAERPRLVVLSCENQFRPFAPAALARLSGLLAPQFGAIRVVAYLRAPASHFLSAAQQDLKKRPEFEIPSRSRYRDTLEPWMRHGPGQVTCLRFGRADLHNGDVVEDFCTRFLPLDFAALTRMDDPENVTVSAEAMEMLQTYFRGALLPPHPWYGRRPQRMKALIRTADAATPGFAKPRLNAGLKEAFEARATDLGWLEDTFGITFDEVEPAAMSVEAAEARVAELRDVADICLIDPVRHAALQATLQHIAAREQRLGARIARAFGRARSALRDPSAS</sequence>
<dbReference type="Gene3D" id="3.40.50.300">
    <property type="entry name" value="P-loop containing nucleotide triphosphate hydrolases"/>
    <property type="match status" value="1"/>
</dbReference>
<evidence type="ECO:0000313" key="2">
    <source>
        <dbReference type="Proteomes" id="UP000253370"/>
    </source>
</evidence>
<dbReference type="SUPFAM" id="SSF52540">
    <property type="entry name" value="P-loop containing nucleoside triphosphate hydrolases"/>
    <property type="match status" value="1"/>
</dbReference>
<name>A0A365UC61_9RHOB</name>
<dbReference type="EMBL" id="QNTQ01000004">
    <property type="protein sequence ID" value="RBI86743.1"/>
    <property type="molecule type" value="Genomic_DNA"/>
</dbReference>
<dbReference type="Proteomes" id="UP000253370">
    <property type="component" value="Unassembled WGS sequence"/>
</dbReference>
<organism evidence="1 2">
    <name type="scientific">Rhodosalinus halophilus</name>
    <dbReference type="NCBI Taxonomy" id="2259333"/>
    <lineage>
        <taxon>Bacteria</taxon>
        <taxon>Pseudomonadati</taxon>
        <taxon>Pseudomonadota</taxon>
        <taxon>Alphaproteobacteria</taxon>
        <taxon>Rhodobacterales</taxon>
        <taxon>Paracoccaceae</taxon>
        <taxon>Rhodosalinus</taxon>
    </lineage>
</organism>
<proteinExistence type="predicted"/>
<evidence type="ECO:0000313" key="1">
    <source>
        <dbReference type="EMBL" id="RBI86743.1"/>
    </source>
</evidence>
<protein>
    <submittedName>
        <fullName evidence="1">Uncharacterized protein</fullName>
    </submittedName>
</protein>
<accession>A0A365UC61</accession>